<sequence length="98" mass="10730">MNWRWLAVVAAGVALTGAFAAEPAFAAKAKKKMKVARSVCHDQIGGPTFRGIWFNTEPQPNGCSPAVHVNGRYIGQDPDPNIRFQLMRDPETGYTVTK</sequence>
<dbReference type="Proteomes" id="UP000263993">
    <property type="component" value="Unassembled WGS sequence"/>
</dbReference>
<accession>A0A371B412</accession>
<evidence type="ECO:0000313" key="2">
    <source>
        <dbReference type="EMBL" id="RDV02319.1"/>
    </source>
</evidence>
<evidence type="ECO:0000313" key="3">
    <source>
        <dbReference type="Proteomes" id="UP000263993"/>
    </source>
</evidence>
<keyword evidence="3" id="KW-1185">Reference proteome</keyword>
<comment type="caution">
    <text evidence="2">The sequence shown here is derived from an EMBL/GenBank/DDBJ whole genome shotgun (WGS) entry which is preliminary data.</text>
</comment>
<dbReference type="OrthoDB" id="9854386at2"/>
<feature type="signal peptide" evidence="1">
    <location>
        <begin position="1"/>
        <end position="20"/>
    </location>
</feature>
<protein>
    <submittedName>
        <fullName evidence="2">Uncharacterized protein</fullName>
    </submittedName>
</protein>
<evidence type="ECO:0000256" key="1">
    <source>
        <dbReference type="SAM" id="SignalP"/>
    </source>
</evidence>
<organism evidence="2 3">
    <name type="scientific">Undibacter mobilis</name>
    <dbReference type="NCBI Taxonomy" id="2292256"/>
    <lineage>
        <taxon>Bacteria</taxon>
        <taxon>Pseudomonadati</taxon>
        <taxon>Pseudomonadota</taxon>
        <taxon>Alphaproteobacteria</taxon>
        <taxon>Hyphomicrobiales</taxon>
        <taxon>Nitrobacteraceae</taxon>
        <taxon>Undibacter</taxon>
    </lineage>
</organism>
<gene>
    <name evidence="2" type="ORF">DXH78_17205</name>
</gene>
<keyword evidence="1" id="KW-0732">Signal</keyword>
<dbReference type="RefSeq" id="WP_115518440.1">
    <property type="nucleotide sequence ID" value="NZ_QRGO01000002.1"/>
</dbReference>
<dbReference type="AlphaFoldDB" id="A0A371B412"/>
<proteinExistence type="predicted"/>
<reference evidence="3" key="1">
    <citation type="submission" date="2018-08" db="EMBL/GenBank/DDBJ databases">
        <authorList>
            <person name="Kim S.-J."/>
            <person name="Jung G.-Y."/>
        </authorList>
    </citation>
    <scope>NUCLEOTIDE SEQUENCE [LARGE SCALE GENOMIC DNA]</scope>
    <source>
        <strain evidence="3">GY_H</strain>
    </source>
</reference>
<dbReference type="EMBL" id="QRGO01000002">
    <property type="protein sequence ID" value="RDV02319.1"/>
    <property type="molecule type" value="Genomic_DNA"/>
</dbReference>
<name>A0A371B412_9BRAD</name>
<feature type="chain" id="PRO_5016918300" evidence="1">
    <location>
        <begin position="21"/>
        <end position="98"/>
    </location>
</feature>